<dbReference type="PANTHER" id="PTHR30098:SF2">
    <property type="entry name" value="LEUCYL_PHENYLALANYL-TRNA--PROTEIN TRANSFERASE"/>
    <property type="match status" value="1"/>
</dbReference>
<comment type="catalytic activity">
    <reaction evidence="4">
        <text>L-phenylalanyl-tRNA(Phe) + an N-terminal L-alpha-aminoacyl-[protein] = an N-terminal L-phenylalanyl-L-alpha-aminoacyl-[protein] + tRNA(Phe)</text>
        <dbReference type="Rhea" id="RHEA:43632"/>
        <dbReference type="Rhea" id="RHEA-COMP:9668"/>
        <dbReference type="Rhea" id="RHEA-COMP:9699"/>
        <dbReference type="Rhea" id="RHEA-COMP:10636"/>
        <dbReference type="Rhea" id="RHEA-COMP:10637"/>
        <dbReference type="ChEBI" id="CHEBI:78442"/>
        <dbReference type="ChEBI" id="CHEBI:78531"/>
        <dbReference type="ChEBI" id="CHEBI:78597"/>
        <dbReference type="ChEBI" id="CHEBI:83561"/>
        <dbReference type="EC" id="2.3.2.6"/>
    </reaction>
</comment>
<dbReference type="RefSeq" id="WP_097113792.1">
    <property type="nucleotide sequence ID" value="NZ_CP083931.1"/>
</dbReference>
<keyword evidence="2 4" id="KW-0808">Transferase</keyword>
<dbReference type="InterPro" id="IPR042221">
    <property type="entry name" value="Leu/Phe-tRNA_Trfase_N"/>
</dbReference>
<dbReference type="GO" id="GO:0005737">
    <property type="term" value="C:cytoplasm"/>
    <property type="evidence" value="ECO:0007669"/>
    <property type="project" value="UniProtKB-SubCell"/>
</dbReference>
<dbReference type="SUPFAM" id="SSF55729">
    <property type="entry name" value="Acyl-CoA N-acyltransferases (Nat)"/>
    <property type="match status" value="1"/>
</dbReference>
<dbReference type="EC" id="2.3.2.6" evidence="4"/>
<evidence type="ECO:0000313" key="6">
    <source>
        <dbReference type="Proteomes" id="UP000219669"/>
    </source>
</evidence>
<dbReference type="AlphaFoldDB" id="A0A286E777"/>
<keyword evidence="6" id="KW-1185">Reference proteome</keyword>
<sequence length="241" mass="27795">MTIYLYTANQIPDFSPYRSPNDPHDGLICLTETIEPQHLLAAYPHGAFPWYEDDENRVYWFTQNPRAVLLPEKLHIRQSLQKTLRRQAHKITVNHCFDDVIEQCATIKRAGQGGSWISARFQAAYRALHRMGHAHSFECWLPENGDWALAGGLYGVQIGSVFYGESMFSRQANASQMAFAHAVPFLRECGIRLIDCQQDTDHLRQFGSQLMNLRDFKDHLRQYNAQPLTRPIVREMLFQAA</sequence>
<proteinExistence type="inferred from homology"/>
<comment type="catalytic activity">
    <reaction evidence="4">
        <text>N-terminal L-lysyl-[protein] + L-leucyl-tRNA(Leu) = N-terminal L-leucyl-L-lysyl-[protein] + tRNA(Leu) + H(+)</text>
        <dbReference type="Rhea" id="RHEA:12340"/>
        <dbReference type="Rhea" id="RHEA-COMP:9613"/>
        <dbReference type="Rhea" id="RHEA-COMP:9622"/>
        <dbReference type="Rhea" id="RHEA-COMP:12670"/>
        <dbReference type="Rhea" id="RHEA-COMP:12671"/>
        <dbReference type="ChEBI" id="CHEBI:15378"/>
        <dbReference type="ChEBI" id="CHEBI:65249"/>
        <dbReference type="ChEBI" id="CHEBI:78442"/>
        <dbReference type="ChEBI" id="CHEBI:78494"/>
        <dbReference type="ChEBI" id="CHEBI:133043"/>
        <dbReference type="EC" id="2.3.2.6"/>
    </reaction>
</comment>
<keyword evidence="1 4" id="KW-0963">Cytoplasm</keyword>
<dbReference type="EMBL" id="OCNF01000004">
    <property type="protein sequence ID" value="SOD66743.1"/>
    <property type="molecule type" value="Genomic_DNA"/>
</dbReference>
<comment type="similarity">
    <text evidence="4">Belongs to the L/F-transferase family.</text>
</comment>
<dbReference type="OrthoDB" id="9790282at2"/>
<evidence type="ECO:0000256" key="3">
    <source>
        <dbReference type="ARBA" id="ARBA00023315"/>
    </source>
</evidence>
<evidence type="ECO:0000256" key="2">
    <source>
        <dbReference type="ARBA" id="ARBA00022679"/>
    </source>
</evidence>
<comment type="catalytic activity">
    <reaction evidence="4">
        <text>N-terminal L-arginyl-[protein] + L-leucyl-tRNA(Leu) = N-terminal L-leucyl-L-arginyl-[protein] + tRNA(Leu) + H(+)</text>
        <dbReference type="Rhea" id="RHEA:50416"/>
        <dbReference type="Rhea" id="RHEA-COMP:9613"/>
        <dbReference type="Rhea" id="RHEA-COMP:9622"/>
        <dbReference type="Rhea" id="RHEA-COMP:12672"/>
        <dbReference type="Rhea" id="RHEA-COMP:12673"/>
        <dbReference type="ChEBI" id="CHEBI:15378"/>
        <dbReference type="ChEBI" id="CHEBI:64719"/>
        <dbReference type="ChEBI" id="CHEBI:78442"/>
        <dbReference type="ChEBI" id="CHEBI:78494"/>
        <dbReference type="ChEBI" id="CHEBI:133044"/>
        <dbReference type="EC" id="2.3.2.6"/>
    </reaction>
</comment>
<comment type="subcellular location">
    <subcellularLocation>
        <location evidence="4">Cytoplasm</location>
    </subcellularLocation>
</comment>
<evidence type="ECO:0000313" key="5">
    <source>
        <dbReference type="EMBL" id="SOD66743.1"/>
    </source>
</evidence>
<dbReference type="Pfam" id="PF03588">
    <property type="entry name" value="Leu_Phe_trans"/>
    <property type="match status" value="1"/>
</dbReference>
<gene>
    <name evidence="4" type="primary">aat</name>
    <name evidence="5" type="ORF">SAMN02746062_00719</name>
</gene>
<dbReference type="Gene3D" id="3.30.70.3550">
    <property type="entry name" value="Leucyl/phenylalanyl-tRNA-protein transferase, N-terminal domain"/>
    <property type="match status" value="1"/>
</dbReference>
<evidence type="ECO:0000256" key="4">
    <source>
        <dbReference type="HAMAP-Rule" id="MF_00688"/>
    </source>
</evidence>
<dbReference type="HAMAP" id="MF_00688">
    <property type="entry name" value="Leu_Phe_trans"/>
    <property type="match status" value="1"/>
</dbReference>
<evidence type="ECO:0000256" key="1">
    <source>
        <dbReference type="ARBA" id="ARBA00022490"/>
    </source>
</evidence>
<dbReference type="InterPro" id="IPR042203">
    <property type="entry name" value="Leu/Phe-tRNA_Trfase_C"/>
</dbReference>
<reference evidence="5 6" key="1">
    <citation type="submission" date="2017-09" db="EMBL/GenBank/DDBJ databases">
        <authorList>
            <person name="Ehlers B."/>
            <person name="Leendertz F.H."/>
        </authorList>
    </citation>
    <scope>NUCLEOTIDE SEQUENCE [LARGE SCALE GENOMIC DNA]</scope>
    <source>
        <strain evidence="5 6">DSM 16848</strain>
    </source>
</reference>
<dbReference type="PANTHER" id="PTHR30098">
    <property type="entry name" value="LEUCYL/PHENYLALANYL-TRNA--PROTEIN TRANSFERASE"/>
    <property type="match status" value="1"/>
</dbReference>
<comment type="function">
    <text evidence="4">Functions in the N-end rule pathway of protein degradation where it conjugates Leu, Phe and, less efficiently, Met from aminoacyl-tRNAs to the N-termini of proteins containing an N-terminal arginine or lysine.</text>
</comment>
<dbReference type="GO" id="GO:0008914">
    <property type="term" value="F:leucyl-tRNA--protein transferase activity"/>
    <property type="evidence" value="ECO:0007669"/>
    <property type="project" value="UniProtKB-UniRule"/>
</dbReference>
<dbReference type="GO" id="GO:0030163">
    <property type="term" value="P:protein catabolic process"/>
    <property type="evidence" value="ECO:0007669"/>
    <property type="project" value="UniProtKB-UniRule"/>
</dbReference>
<organism evidence="5 6">
    <name type="scientific">Alysiella filiformis DSM 16848</name>
    <dbReference type="NCBI Taxonomy" id="1120981"/>
    <lineage>
        <taxon>Bacteria</taxon>
        <taxon>Pseudomonadati</taxon>
        <taxon>Pseudomonadota</taxon>
        <taxon>Betaproteobacteria</taxon>
        <taxon>Neisseriales</taxon>
        <taxon>Neisseriaceae</taxon>
        <taxon>Alysiella</taxon>
    </lineage>
</organism>
<dbReference type="NCBIfam" id="TIGR00667">
    <property type="entry name" value="aat"/>
    <property type="match status" value="1"/>
</dbReference>
<accession>A0A286E777</accession>
<dbReference type="Proteomes" id="UP000219669">
    <property type="component" value="Unassembled WGS sequence"/>
</dbReference>
<dbReference type="InterPro" id="IPR004616">
    <property type="entry name" value="Leu/Phe-tRNA_Trfase"/>
</dbReference>
<dbReference type="Gene3D" id="3.40.630.70">
    <property type="entry name" value="Leucyl/phenylalanyl-tRNA-protein transferase, C-terminal domain"/>
    <property type="match status" value="1"/>
</dbReference>
<keyword evidence="3 4" id="KW-0012">Acyltransferase</keyword>
<protein>
    <recommendedName>
        <fullName evidence="4">Leucyl/phenylalanyl-tRNA--protein transferase</fullName>
        <ecNumber evidence="4">2.3.2.6</ecNumber>
    </recommendedName>
    <alternativeName>
        <fullName evidence="4">L/F-transferase</fullName>
    </alternativeName>
    <alternativeName>
        <fullName evidence="4">Leucyltransferase</fullName>
    </alternativeName>
    <alternativeName>
        <fullName evidence="4">Phenyalanyltransferase</fullName>
    </alternativeName>
</protein>
<name>A0A286E777_9NEIS</name>
<dbReference type="InterPro" id="IPR016181">
    <property type="entry name" value="Acyl_CoA_acyltransferase"/>
</dbReference>